<keyword evidence="3" id="KW-0949">S-adenosyl-L-methionine</keyword>
<dbReference type="KEGG" id="cow:Calow_0243"/>
<dbReference type="STRING" id="632518.Calow_0243"/>
<dbReference type="SFLD" id="SFLDF00407">
    <property type="entry name" value="phosphomethylpyrimidine_syntha"/>
    <property type="match status" value="1"/>
</dbReference>
<keyword evidence="6" id="KW-0408">Iron</keyword>
<dbReference type="FunFam" id="3.20.20.540:FF:000001">
    <property type="entry name" value="Phosphomethylpyrimidine synthase"/>
    <property type="match status" value="1"/>
</dbReference>
<evidence type="ECO:0000256" key="5">
    <source>
        <dbReference type="ARBA" id="ARBA00022833"/>
    </source>
</evidence>
<dbReference type="OrthoDB" id="9805897at2"/>
<organism evidence="10 11">
    <name type="scientific">Caldicellulosiruptor owensensis (strain ATCC 700167 / DSM 13100 / OL)</name>
    <dbReference type="NCBI Taxonomy" id="632518"/>
    <lineage>
        <taxon>Bacteria</taxon>
        <taxon>Bacillati</taxon>
        <taxon>Bacillota</taxon>
        <taxon>Bacillota incertae sedis</taxon>
        <taxon>Caldicellulosiruptorales</taxon>
        <taxon>Caldicellulosiruptoraceae</taxon>
        <taxon>Caldicellulosiruptor</taxon>
    </lineage>
</organism>
<dbReference type="GO" id="GO:0051539">
    <property type="term" value="F:4 iron, 4 sulfur cluster binding"/>
    <property type="evidence" value="ECO:0007669"/>
    <property type="project" value="UniProtKB-KW"/>
</dbReference>
<evidence type="ECO:0000256" key="4">
    <source>
        <dbReference type="ARBA" id="ARBA00022723"/>
    </source>
</evidence>
<proteinExistence type="predicted"/>
<dbReference type="SFLD" id="SFLDS00113">
    <property type="entry name" value="Radical_SAM_Phosphomethylpyrim"/>
    <property type="match status" value="1"/>
</dbReference>
<dbReference type="EC" id="4.1.99.17" evidence="9"/>
<dbReference type="InterPro" id="IPR002817">
    <property type="entry name" value="ThiC/BzaA/B"/>
</dbReference>
<evidence type="ECO:0000256" key="8">
    <source>
        <dbReference type="ARBA" id="ARBA00023239"/>
    </source>
</evidence>
<protein>
    <recommendedName>
        <fullName evidence="9">Phosphomethylpyrimidine synthase</fullName>
        <ecNumber evidence="9">4.1.99.17</ecNumber>
    </recommendedName>
</protein>
<dbReference type="Pfam" id="PF01964">
    <property type="entry name" value="ThiC_Rad_SAM"/>
    <property type="match status" value="1"/>
</dbReference>
<evidence type="ECO:0000256" key="2">
    <source>
        <dbReference type="ARBA" id="ARBA00022485"/>
    </source>
</evidence>
<evidence type="ECO:0000313" key="11">
    <source>
        <dbReference type="Proteomes" id="UP000006889"/>
    </source>
</evidence>
<reference evidence="10 11" key="2">
    <citation type="journal article" date="2011" name="J. Bacteriol.">
        <title>Complete genome sequences for the anaerobic, extremely thermophilic plant biomass-degrading bacteria Caldicellulosiruptor hydrothermalis, Caldicellulosiruptor kristjanssonii, Caldicellulosiruptor kronotskyensis, Caldicellulosiruptor owensenis, and Caldicellulosiruptor lactoaceticus.</title>
        <authorList>
            <person name="Blumer-Schuette S.E."/>
            <person name="Ozdemir I."/>
            <person name="Mistry D."/>
            <person name="Lucas S."/>
            <person name="Lapidus A."/>
            <person name="Cheng J.F."/>
            <person name="Goodwin L.A."/>
            <person name="Pitluck S."/>
            <person name="Land M.L."/>
            <person name="Hauser L.J."/>
            <person name="Woyke T."/>
            <person name="Mikhailova N."/>
            <person name="Pati A."/>
            <person name="Kyrpides N.C."/>
            <person name="Ivanova N."/>
            <person name="Detter J.C."/>
            <person name="Walston-Davenport K."/>
            <person name="Han S."/>
            <person name="Adams M.W."/>
            <person name="Kelly R.M."/>
        </authorList>
    </citation>
    <scope>NUCLEOTIDE SEQUENCE [LARGE SCALE GENOMIC DNA]</scope>
    <source>
        <strain evidence="11">ATCC 700167 / DSM 13100 / OL</strain>
    </source>
</reference>
<keyword evidence="8" id="KW-0456">Lyase</keyword>
<dbReference type="RefSeq" id="WP_013411260.1">
    <property type="nucleotide sequence ID" value="NC_014657.1"/>
</dbReference>
<keyword evidence="7" id="KW-0411">Iron-sulfur</keyword>
<accession>E4Q310</accession>
<dbReference type="NCBIfam" id="TIGR00190">
    <property type="entry name" value="thiC"/>
    <property type="match status" value="1"/>
</dbReference>
<evidence type="ECO:0000313" key="10">
    <source>
        <dbReference type="EMBL" id="ADQ03846.1"/>
    </source>
</evidence>
<evidence type="ECO:0000256" key="9">
    <source>
        <dbReference type="NCBIfam" id="TIGR00190"/>
    </source>
</evidence>
<dbReference type="HOGENOM" id="CLU_013181_2_2_9"/>
<name>E4Q310_CALOW</name>
<evidence type="ECO:0000256" key="7">
    <source>
        <dbReference type="ARBA" id="ARBA00023014"/>
    </source>
</evidence>
<dbReference type="GO" id="GO:0070284">
    <property type="term" value="F:phosphomethylpyrimidine synthase activity"/>
    <property type="evidence" value="ECO:0007669"/>
    <property type="project" value="UniProtKB-EC"/>
</dbReference>
<dbReference type="NCBIfam" id="NF009895">
    <property type="entry name" value="PRK13352.1"/>
    <property type="match status" value="1"/>
</dbReference>
<sequence length="422" mass="47462">MKTQMTYAKEGTFTREMELAIQNEEIDKKEFLQKVAEGKIVIPANKNRKRDKYFAIGDGTYVKINVNLGVSEACPNFDLEHQKLEIAKNFDVESVMDLSSGLDASNFRKYILQNYDFIVGTVPVYQVASRHDDITKVDSKEFIEEIEKQAEEGVDFFTIHAGITRRTIERFEKNERLLKIVSRGGSLLYKWMMANEKENPLYEHFDEILKICKKHDVTISLGDSLRPGAVADATDALQIEELINLGELTKMAWKEDVQVMIEGPGHMRANEIAANMVIQKRLCHGAPFYVLGPLTTDIAAGYDHISGAMGALIAALNGADFLCYVTPAEHLRLPSLEDVKEGIVAFKIAAHSANIAKGFKKPLEKDIEMSVARRDLDWEKMVSFSVDPEKAREYRSSFSSDTCSMCGKLCAVKNSRDEVIVL</sequence>
<keyword evidence="4" id="KW-0479">Metal-binding</keyword>
<dbReference type="Proteomes" id="UP000006889">
    <property type="component" value="Chromosome"/>
</dbReference>
<dbReference type="GO" id="GO:0046872">
    <property type="term" value="F:metal ion binding"/>
    <property type="evidence" value="ECO:0007669"/>
    <property type="project" value="UniProtKB-KW"/>
</dbReference>
<evidence type="ECO:0000256" key="6">
    <source>
        <dbReference type="ARBA" id="ARBA00023004"/>
    </source>
</evidence>
<dbReference type="InterPro" id="IPR038521">
    <property type="entry name" value="ThiC/Bza_core_dom"/>
</dbReference>
<keyword evidence="2" id="KW-0004">4Fe-4S</keyword>
<gene>
    <name evidence="10" type="primary">thiC</name>
    <name evidence="10" type="ordered locus">Calow_0243</name>
</gene>
<dbReference type="AlphaFoldDB" id="E4Q310"/>
<dbReference type="EMBL" id="CP002216">
    <property type="protein sequence ID" value="ADQ03846.1"/>
    <property type="molecule type" value="Genomic_DNA"/>
</dbReference>
<dbReference type="Gene3D" id="3.20.20.540">
    <property type="entry name" value="Radical SAM ThiC family, central domain"/>
    <property type="match status" value="1"/>
</dbReference>
<dbReference type="PANTHER" id="PTHR30557">
    <property type="entry name" value="THIAMINE BIOSYNTHESIS PROTEIN THIC"/>
    <property type="match status" value="1"/>
</dbReference>
<reference key="1">
    <citation type="submission" date="2010-09" db="EMBL/GenBank/DDBJ databases">
        <title>Complete sequence of Caldicellulosiruptor owensensis OL.</title>
        <authorList>
            <consortium name="US DOE Joint Genome Institute"/>
            <person name="Lucas S."/>
            <person name="Copeland A."/>
            <person name="Lapidus A."/>
            <person name="Cheng J.-F."/>
            <person name="Bruce D."/>
            <person name="Goodwin L."/>
            <person name="Pitluck S."/>
            <person name="Davenport K."/>
            <person name="Detter J.C."/>
            <person name="Han C."/>
            <person name="Tapia R."/>
            <person name="Land M."/>
            <person name="Hauser L."/>
            <person name="Chang Y.-J."/>
            <person name="Jeffries C."/>
            <person name="Kyrpides N."/>
            <person name="Ivanova N."/>
            <person name="Mikhailova N."/>
            <person name="Blumer-Schuette S.E."/>
            <person name="Kelly R.M."/>
            <person name="Woyke T."/>
        </authorList>
    </citation>
    <scope>NUCLEOTIDE SEQUENCE</scope>
    <source>
        <strain>OL</strain>
    </source>
</reference>
<comment type="cofactor">
    <cofactor evidence="1">
        <name>[4Fe-4S] cluster</name>
        <dbReference type="ChEBI" id="CHEBI:49883"/>
    </cofactor>
</comment>
<dbReference type="Gene3D" id="6.10.250.620">
    <property type="match status" value="1"/>
</dbReference>
<dbReference type="GO" id="GO:0005829">
    <property type="term" value="C:cytosol"/>
    <property type="evidence" value="ECO:0007669"/>
    <property type="project" value="TreeGrafter"/>
</dbReference>
<dbReference type="PANTHER" id="PTHR30557:SF1">
    <property type="entry name" value="PHOSPHOMETHYLPYRIMIDINE SYNTHASE, CHLOROPLASTIC"/>
    <property type="match status" value="1"/>
</dbReference>
<dbReference type="eggNOG" id="COG0422">
    <property type="taxonomic scope" value="Bacteria"/>
</dbReference>
<keyword evidence="11" id="KW-1185">Reference proteome</keyword>
<dbReference type="SFLD" id="SFLDG01114">
    <property type="entry name" value="phosphomethylpyrimidine_syntha"/>
    <property type="match status" value="1"/>
</dbReference>
<keyword evidence="5" id="KW-0862">Zinc</keyword>
<evidence type="ECO:0000256" key="3">
    <source>
        <dbReference type="ARBA" id="ARBA00022691"/>
    </source>
</evidence>
<dbReference type="GO" id="GO:0009228">
    <property type="term" value="P:thiamine biosynthetic process"/>
    <property type="evidence" value="ECO:0007669"/>
    <property type="project" value="UniProtKB-UniRule"/>
</dbReference>
<evidence type="ECO:0000256" key="1">
    <source>
        <dbReference type="ARBA" id="ARBA00001966"/>
    </source>
</evidence>